<dbReference type="GO" id="GO:0009055">
    <property type="term" value="F:electron transfer activity"/>
    <property type="evidence" value="ECO:0007669"/>
    <property type="project" value="InterPro"/>
</dbReference>
<gene>
    <name evidence="16" type="ORF">EBB59_07805</name>
</gene>
<keyword evidence="6" id="KW-0732">Signal</keyword>
<evidence type="ECO:0000256" key="11">
    <source>
        <dbReference type="ARBA" id="ARBA00058991"/>
    </source>
</evidence>
<feature type="binding site" description="covalent" evidence="13">
    <location>
        <position position="103"/>
    </location>
    <ligand>
        <name>heme c</name>
        <dbReference type="ChEBI" id="CHEBI:61717"/>
        <label>1</label>
    </ligand>
</feature>
<evidence type="ECO:0000256" key="8">
    <source>
        <dbReference type="ARBA" id="ARBA00022982"/>
    </source>
</evidence>
<dbReference type="InterPro" id="IPR004852">
    <property type="entry name" value="Di-haem_cyt_c_peroxidsae"/>
</dbReference>
<comment type="subcellular location">
    <subcellularLocation>
        <location evidence="1">Periplasm</location>
    </subcellularLocation>
</comment>
<evidence type="ECO:0000256" key="10">
    <source>
        <dbReference type="ARBA" id="ARBA00023004"/>
    </source>
</evidence>
<dbReference type="InterPro" id="IPR026259">
    <property type="entry name" value="MauG/Cytc_peroxidase"/>
</dbReference>
<evidence type="ECO:0000256" key="3">
    <source>
        <dbReference type="ARBA" id="ARBA00022448"/>
    </source>
</evidence>
<dbReference type="InterPro" id="IPR036909">
    <property type="entry name" value="Cyt_c-like_dom_sf"/>
</dbReference>
<evidence type="ECO:0000256" key="5">
    <source>
        <dbReference type="ARBA" id="ARBA00022723"/>
    </source>
</evidence>
<keyword evidence="10 14" id="KW-0408">Iron</keyword>
<dbReference type="PROSITE" id="PS51007">
    <property type="entry name" value="CYTC"/>
    <property type="match status" value="1"/>
</dbReference>
<comment type="PTM">
    <text evidence="13">Binds 2 heme groups per subunit.</text>
</comment>
<dbReference type="Pfam" id="PF03150">
    <property type="entry name" value="CCP_MauG"/>
    <property type="match status" value="1"/>
</dbReference>
<organism evidence="16 17">
    <name type="scientific">Solilutibacter pythonis</name>
    <dbReference type="NCBI Taxonomy" id="2483112"/>
    <lineage>
        <taxon>Bacteria</taxon>
        <taxon>Pseudomonadati</taxon>
        <taxon>Pseudomonadota</taxon>
        <taxon>Gammaproteobacteria</taxon>
        <taxon>Lysobacterales</taxon>
        <taxon>Lysobacteraceae</taxon>
        <taxon>Solilutibacter</taxon>
    </lineage>
</organism>
<evidence type="ECO:0000256" key="4">
    <source>
        <dbReference type="ARBA" id="ARBA00022617"/>
    </source>
</evidence>
<evidence type="ECO:0000256" key="12">
    <source>
        <dbReference type="ARBA" id="ARBA00073576"/>
    </source>
</evidence>
<dbReference type="InterPro" id="IPR009056">
    <property type="entry name" value="Cyt_c-like_dom"/>
</dbReference>
<accession>A0A3M2I2X4</accession>
<dbReference type="InterPro" id="IPR051395">
    <property type="entry name" value="Cytochrome_c_Peroxidase/MauG"/>
</dbReference>
<name>A0A3M2I2X4_9GAMM</name>
<dbReference type="GO" id="GO:0004130">
    <property type="term" value="F:cytochrome-c peroxidase activity"/>
    <property type="evidence" value="ECO:0007669"/>
    <property type="project" value="TreeGrafter"/>
</dbReference>
<dbReference type="GO" id="GO:0046872">
    <property type="term" value="F:metal ion binding"/>
    <property type="evidence" value="ECO:0007669"/>
    <property type="project" value="UniProtKB-KW"/>
</dbReference>
<evidence type="ECO:0000256" key="7">
    <source>
        <dbReference type="ARBA" id="ARBA00022764"/>
    </source>
</evidence>
<feature type="domain" description="Cytochrome c" evidence="15">
    <location>
        <begin position="81"/>
        <end position="189"/>
    </location>
</feature>
<comment type="cofactor">
    <cofactor evidence="13">
        <name>heme</name>
        <dbReference type="ChEBI" id="CHEBI:30413"/>
    </cofactor>
    <text evidence="13">Binds 2 heme groups.</text>
</comment>
<evidence type="ECO:0000313" key="17">
    <source>
        <dbReference type="Proteomes" id="UP000275012"/>
    </source>
</evidence>
<reference evidence="16 17" key="1">
    <citation type="submission" date="2018-10" db="EMBL/GenBank/DDBJ databases">
        <title>Proposal of Lysobacter pythonis sp. nov. isolated from royal pythons (Python regius).</title>
        <authorList>
            <person name="Hans-Juergen B."/>
            <person name="Huptas C."/>
            <person name="Sandra B."/>
            <person name="Igor L."/>
            <person name="Joachim S."/>
            <person name="Siegfried S."/>
            <person name="Mareike W."/>
            <person name="Peter K."/>
        </authorList>
    </citation>
    <scope>NUCLEOTIDE SEQUENCE [LARGE SCALE GENOMIC DNA]</scope>
    <source>
        <strain evidence="16 17">4284/11</strain>
    </source>
</reference>
<evidence type="ECO:0000313" key="16">
    <source>
        <dbReference type="EMBL" id="RMH92857.1"/>
    </source>
</evidence>
<keyword evidence="17" id="KW-1185">Reference proteome</keyword>
<comment type="function">
    <text evidence="11">Involved in methylamine metabolism. Essential for the maturation of the beta subunit of MADH, presumably via a step in the biosynthesis of tryptophan tryptophylquinone (TTQ), the cofactor of MADH.</text>
</comment>
<evidence type="ECO:0000256" key="1">
    <source>
        <dbReference type="ARBA" id="ARBA00004418"/>
    </source>
</evidence>
<dbReference type="OrthoDB" id="9805202at2"/>
<evidence type="ECO:0000256" key="2">
    <source>
        <dbReference type="ARBA" id="ARBA00004856"/>
    </source>
</evidence>
<keyword evidence="4 13" id="KW-0349">Heme</keyword>
<evidence type="ECO:0000256" key="6">
    <source>
        <dbReference type="ARBA" id="ARBA00022729"/>
    </source>
</evidence>
<feature type="binding site" description="covalent" evidence="13">
    <location>
        <position position="248"/>
    </location>
    <ligand>
        <name>heme c</name>
        <dbReference type="ChEBI" id="CHEBI:61717"/>
        <label>2</label>
    </ligand>
</feature>
<keyword evidence="3" id="KW-0813">Transport</keyword>
<keyword evidence="7" id="KW-0574">Periplasm</keyword>
<feature type="binding site" description="covalent" evidence="13">
    <location>
        <position position="251"/>
    </location>
    <ligand>
        <name>heme c</name>
        <dbReference type="ChEBI" id="CHEBI:61717"/>
        <label>2</label>
    </ligand>
</feature>
<comment type="pathway">
    <text evidence="2">One-carbon metabolism; methylamine degradation.</text>
</comment>
<dbReference type="AlphaFoldDB" id="A0A3M2I2X4"/>
<proteinExistence type="predicted"/>
<protein>
    <recommendedName>
        <fullName evidence="12">Methylamine utilization protein MauG</fullName>
    </recommendedName>
</protein>
<feature type="binding site" description="axial binding residue" evidence="14">
    <location>
        <position position="123"/>
    </location>
    <ligand>
        <name>heme c</name>
        <dbReference type="ChEBI" id="CHEBI:61717"/>
        <label>1</label>
    </ligand>
    <ligandPart>
        <name>Fe</name>
        <dbReference type="ChEBI" id="CHEBI:18248"/>
    </ligandPart>
</feature>
<dbReference type="FunFam" id="1.10.760.10:FF:000019">
    <property type="entry name" value="Di-heme cytochrome C peroxidase"/>
    <property type="match status" value="1"/>
</dbReference>
<evidence type="ECO:0000256" key="13">
    <source>
        <dbReference type="PIRSR" id="PIRSR000294-1"/>
    </source>
</evidence>
<keyword evidence="16" id="KW-0575">Peroxidase</keyword>
<dbReference type="GO" id="GO:0020037">
    <property type="term" value="F:heme binding"/>
    <property type="evidence" value="ECO:0007669"/>
    <property type="project" value="InterPro"/>
</dbReference>
<dbReference type="GO" id="GO:0042597">
    <property type="term" value="C:periplasmic space"/>
    <property type="evidence" value="ECO:0007669"/>
    <property type="project" value="UniProtKB-SubCell"/>
</dbReference>
<feature type="binding site" description="covalent" evidence="13">
    <location>
        <position position="106"/>
    </location>
    <ligand>
        <name>heme c</name>
        <dbReference type="ChEBI" id="CHEBI:61717"/>
        <label>1</label>
    </ligand>
</feature>
<evidence type="ECO:0000259" key="15">
    <source>
        <dbReference type="PROSITE" id="PS51007"/>
    </source>
</evidence>
<keyword evidence="5 14" id="KW-0479">Metal-binding</keyword>
<dbReference type="SUPFAM" id="SSF46626">
    <property type="entry name" value="Cytochrome c"/>
    <property type="match status" value="2"/>
</dbReference>
<dbReference type="EMBL" id="RFLY01000009">
    <property type="protein sequence ID" value="RMH92857.1"/>
    <property type="molecule type" value="Genomic_DNA"/>
</dbReference>
<evidence type="ECO:0000256" key="9">
    <source>
        <dbReference type="ARBA" id="ARBA00023002"/>
    </source>
</evidence>
<dbReference type="Proteomes" id="UP000275012">
    <property type="component" value="Unassembled WGS sequence"/>
</dbReference>
<keyword evidence="9" id="KW-0560">Oxidoreductase</keyword>
<keyword evidence="8" id="KW-0249">Electron transport</keyword>
<comment type="caution">
    <text evidence="16">The sequence shown here is derived from an EMBL/GenBank/DDBJ whole genome shotgun (WGS) entry which is preliminary data.</text>
</comment>
<dbReference type="PIRSF" id="PIRSF000294">
    <property type="entry name" value="Cytochrome-c_peroxidase"/>
    <property type="match status" value="1"/>
</dbReference>
<sequence>MPPHARMPEAVVSPADCTTWLRAPAPAEMPPGLVACLRRAYAAPPAQWPAPHVDAGVAWRELGPIADAPVPEPDDNPSSHTKIALGRRLFHDPRLSRSGQIACANCHEQALGWADGRRVAFGHDRQPGRRNAMSVAMAGYATTLFWDGRAASLEDQAMHPVEDPREMAFTRREMVARLRALAEYRAAFEAAFGSREVDERRISQALAAFQRSLAPRHGRFDRFLGGRGNALDDRQLLGLHLFRTRARCINCHHGPTLSDNRFHNLGLHGYGTPNGDLGRYEVTGDPADVGRFRTPSLRNVKRTGPWMHNGEFPLLEGVLRMYNLGMVKPVRRPGQEDDPLFPETDPLLRPLGLNETELGAIVSFLETL</sequence>
<feature type="binding site" description="axial binding residue" evidence="14">
    <location>
        <position position="107"/>
    </location>
    <ligand>
        <name>heme c</name>
        <dbReference type="ChEBI" id="CHEBI:61717"/>
        <label>1</label>
    </ligand>
    <ligandPart>
        <name>Fe</name>
        <dbReference type="ChEBI" id="CHEBI:18248"/>
    </ligandPart>
</feature>
<evidence type="ECO:0000256" key="14">
    <source>
        <dbReference type="PIRSR" id="PIRSR000294-2"/>
    </source>
</evidence>
<feature type="binding site" description="axial binding residue" evidence="14">
    <location>
        <position position="252"/>
    </location>
    <ligand>
        <name>heme c</name>
        <dbReference type="ChEBI" id="CHEBI:61717"/>
        <label>2</label>
    </ligand>
    <ligandPart>
        <name>Fe</name>
        <dbReference type="ChEBI" id="CHEBI:18248"/>
    </ligandPart>
</feature>
<dbReference type="Gene3D" id="1.10.760.10">
    <property type="entry name" value="Cytochrome c-like domain"/>
    <property type="match status" value="2"/>
</dbReference>
<dbReference type="PANTHER" id="PTHR30600">
    <property type="entry name" value="CYTOCHROME C PEROXIDASE-RELATED"/>
    <property type="match status" value="1"/>
</dbReference>